<sequence>MNSTFLLSVAGGQVEWGDFLFYLLTFVILVALVKHFAWDSIAGMMDKRAEKIADDIDSAAKDRKKAAELAEKREAALKDSRAEASEIINNAKKSGEEQKSNIINGANEEATAMRERAEKDIAQQKEDALKGVKAQVAELSVEIASKVIQKELDPSGHKALVDSYIEGLGKQNETR</sequence>
<dbReference type="RefSeq" id="WP_180848496.1">
    <property type="nucleotide sequence ID" value="NZ_CP047418.1"/>
</dbReference>
<evidence type="ECO:0000256" key="9">
    <source>
        <dbReference type="ARBA" id="ARBA00023136"/>
    </source>
</evidence>
<evidence type="ECO:0000256" key="6">
    <source>
        <dbReference type="ARBA" id="ARBA00022781"/>
    </source>
</evidence>
<dbReference type="EMBL" id="CP047418">
    <property type="protein sequence ID" value="QLL78212.1"/>
    <property type="molecule type" value="Genomic_DNA"/>
</dbReference>
<dbReference type="InterPro" id="IPR050059">
    <property type="entry name" value="ATP_synthase_B_chain"/>
</dbReference>
<comment type="subcellular location">
    <subcellularLocation>
        <location evidence="13">Cell membrane</location>
        <topology evidence="13">Single-pass membrane protein</topology>
    </subcellularLocation>
    <subcellularLocation>
        <location evidence="12">Endomembrane system</location>
        <topology evidence="12">Single-pass membrane protein</topology>
    </subcellularLocation>
</comment>
<reference evidence="16 17" key="1">
    <citation type="submission" date="2020-01" db="EMBL/GenBank/DDBJ databases">
        <title>Complete and circular genome sequences of six lactobacillus isolates from horses.</title>
        <authorList>
            <person name="Hassan H.M."/>
        </authorList>
    </citation>
    <scope>NUCLEOTIDE SEQUENCE [LARGE SCALE GENOMIC DNA]</scope>
    <source>
        <strain evidence="16 17">1A</strain>
    </source>
</reference>
<evidence type="ECO:0000256" key="12">
    <source>
        <dbReference type="ARBA" id="ARBA00037847"/>
    </source>
</evidence>
<dbReference type="Gene3D" id="6.10.250.1580">
    <property type="match status" value="1"/>
</dbReference>
<keyword evidence="4 13" id="KW-0138">CF(0)</keyword>
<evidence type="ECO:0000256" key="2">
    <source>
        <dbReference type="ARBA" id="ARBA00022448"/>
    </source>
</evidence>
<comment type="function">
    <text evidence="11 13">F(1)F(0) ATP synthase produces ATP from ADP in the presence of a proton or sodium gradient. F-type ATPases consist of two structural domains, F(1) containing the extramembraneous catalytic core and F(0) containing the membrane proton channel, linked together by a central stalk and a peripheral stalk. During catalysis, ATP synthesis in the catalytic domain of F(1) is coupled via a rotary mechanism of the central stalk subunits to proton translocation.</text>
</comment>
<dbReference type="KEGG" id="lsw:GTO87_06100"/>
<comment type="similarity">
    <text evidence="1 13 14">Belongs to the ATPase B chain family.</text>
</comment>
<dbReference type="GO" id="GO:0005886">
    <property type="term" value="C:plasma membrane"/>
    <property type="evidence" value="ECO:0007669"/>
    <property type="project" value="UniProtKB-SubCell"/>
</dbReference>
<feature type="transmembrane region" description="Helical" evidence="13">
    <location>
        <begin position="20"/>
        <end position="38"/>
    </location>
</feature>
<evidence type="ECO:0000313" key="16">
    <source>
        <dbReference type="EMBL" id="QLL78212.1"/>
    </source>
</evidence>
<evidence type="ECO:0000256" key="13">
    <source>
        <dbReference type="HAMAP-Rule" id="MF_01398"/>
    </source>
</evidence>
<evidence type="ECO:0000256" key="11">
    <source>
        <dbReference type="ARBA" id="ARBA00025198"/>
    </source>
</evidence>
<comment type="subunit">
    <text evidence="13">F-type ATPases have 2 components, F(1) - the catalytic core - and F(0) - the membrane proton channel. F(1) has five subunits: alpha(3), beta(3), gamma(1), delta(1), epsilon(1). F(0) has three main subunits: a(1), b(2) and c(10-14). The alpha and beta chains form an alternating ring which encloses part of the gamma chain. F(1) is attached to F(0) by a central stalk formed by the gamma and epsilon chains, while a peripheral stalk is formed by the delta and b chains.</text>
</comment>
<dbReference type="GO" id="GO:0046961">
    <property type="term" value="F:proton-transporting ATPase activity, rotational mechanism"/>
    <property type="evidence" value="ECO:0007669"/>
    <property type="project" value="TreeGrafter"/>
</dbReference>
<dbReference type="NCBIfam" id="TIGR01144">
    <property type="entry name" value="ATP_synt_b"/>
    <property type="match status" value="1"/>
</dbReference>
<accession>A0A7H9ELQ1</accession>
<dbReference type="InterPro" id="IPR002146">
    <property type="entry name" value="ATP_synth_b/b'su_bac/chlpt"/>
</dbReference>
<keyword evidence="9 13" id="KW-0472">Membrane</keyword>
<dbReference type="CDD" id="cd06503">
    <property type="entry name" value="ATP-synt_Fo_b"/>
    <property type="match status" value="1"/>
</dbReference>
<feature type="coiled-coil region" evidence="15">
    <location>
        <begin position="107"/>
        <end position="142"/>
    </location>
</feature>
<evidence type="ECO:0000256" key="1">
    <source>
        <dbReference type="ARBA" id="ARBA00005513"/>
    </source>
</evidence>
<evidence type="ECO:0000256" key="4">
    <source>
        <dbReference type="ARBA" id="ARBA00022547"/>
    </source>
</evidence>
<keyword evidence="10 13" id="KW-0066">ATP synthesis</keyword>
<dbReference type="GO" id="GO:0046933">
    <property type="term" value="F:proton-transporting ATP synthase activity, rotational mechanism"/>
    <property type="evidence" value="ECO:0007669"/>
    <property type="project" value="UniProtKB-UniRule"/>
</dbReference>
<name>A0A7H9ELQ1_9LACO</name>
<keyword evidence="7 13" id="KW-1133">Transmembrane helix</keyword>
<evidence type="ECO:0000256" key="15">
    <source>
        <dbReference type="SAM" id="Coils"/>
    </source>
</evidence>
<dbReference type="PANTHER" id="PTHR33445">
    <property type="entry name" value="ATP SYNTHASE SUBUNIT B', CHLOROPLASTIC"/>
    <property type="match status" value="1"/>
</dbReference>
<evidence type="ECO:0000256" key="10">
    <source>
        <dbReference type="ARBA" id="ARBA00023310"/>
    </source>
</evidence>
<dbReference type="Proteomes" id="UP000510886">
    <property type="component" value="Chromosome"/>
</dbReference>
<keyword evidence="6 13" id="KW-0375">Hydrogen ion transport</keyword>
<keyword evidence="8 13" id="KW-0406">Ion transport</keyword>
<evidence type="ECO:0000256" key="7">
    <source>
        <dbReference type="ARBA" id="ARBA00022989"/>
    </source>
</evidence>
<dbReference type="PANTHER" id="PTHR33445:SF1">
    <property type="entry name" value="ATP SYNTHASE SUBUNIT B"/>
    <property type="match status" value="1"/>
</dbReference>
<dbReference type="HAMAP" id="MF_01398">
    <property type="entry name" value="ATP_synth_b_bprime"/>
    <property type="match status" value="1"/>
</dbReference>
<gene>
    <name evidence="13 16" type="primary">atpF</name>
    <name evidence="16" type="ORF">GTO87_06100</name>
</gene>
<keyword evidence="5 13" id="KW-0812">Transmembrane</keyword>
<dbReference type="SUPFAM" id="SSF81573">
    <property type="entry name" value="F1F0 ATP synthase subunit B, membrane domain"/>
    <property type="match status" value="1"/>
</dbReference>
<protein>
    <recommendedName>
        <fullName evidence="13">ATP synthase subunit b</fullName>
    </recommendedName>
    <alternativeName>
        <fullName evidence="13">ATP synthase F(0) sector subunit b</fullName>
    </alternativeName>
    <alternativeName>
        <fullName evidence="13">ATPase subunit I</fullName>
    </alternativeName>
    <alternativeName>
        <fullName evidence="13">F-type ATPase subunit b</fullName>
        <shortName evidence="13">F-ATPase subunit b</shortName>
    </alternativeName>
</protein>
<organism evidence="16 17">
    <name type="scientific">Ligilactobacillus saerimneri</name>
    <dbReference type="NCBI Taxonomy" id="228229"/>
    <lineage>
        <taxon>Bacteria</taxon>
        <taxon>Bacillati</taxon>
        <taxon>Bacillota</taxon>
        <taxon>Bacilli</taxon>
        <taxon>Lactobacillales</taxon>
        <taxon>Lactobacillaceae</taxon>
        <taxon>Ligilactobacillus</taxon>
    </lineage>
</organism>
<comment type="function">
    <text evidence="13">Component of the F(0) channel, it forms part of the peripheral stalk, linking F(1) to F(0).</text>
</comment>
<keyword evidence="2 13" id="KW-0813">Transport</keyword>
<keyword evidence="3 13" id="KW-1003">Cell membrane</keyword>
<dbReference type="Pfam" id="PF00430">
    <property type="entry name" value="ATP-synt_B"/>
    <property type="match status" value="1"/>
</dbReference>
<keyword evidence="15" id="KW-0175">Coiled coil</keyword>
<dbReference type="GO" id="GO:0045259">
    <property type="term" value="C:proton-transporting ATP synthase complex"/>
    <property type="evidence" value="ECO:0007669"/>
    <property type="project" value="UniProtKB-KW"/>
</dbReference>
<evidence type="ECO:0000256" key="5">
    <source>
        <dbReference type="ARBA" id="ARBA00022692"/>
    </source>
</evidence>
<dbReference type="GO" id="GO:0012505">
    <property type="term" value="C:endomembrane system"/>
    <property type="evidence" value="ECO:0007669"/>
    <property type="project" value="UniProtKB-SubCell"/>
</dbReference>
<evidence type="ECO:0000256" key="3">
    <source>
        <dbReference type="ARBA" id="ARBA00022475"/>
    </source>
</evidence>
<dbReference type="AlphaFoldDB" id="A0A7H9ELQ1"/>
<proteinExistence type="inferred from homology"/>
<evidence type="ECO:0000256" key="8">
    <source>
        <dbReference type="ARBA" id="ARBA00023065"/>
    </source>
</evidence>
<evidence type="ECO:0000313" key="17">
    <source>
        <dbReference type="Proteomes" id="UP000510886"/>
    </source>
</evidence>
<evidence type="ECO:0000256" key="14">
    <source>
        <dbReference type="RuleBase" id="RU003848"/>
    </source>
</evidence>
<dbReference type="InterPro" id="IPR028987">
    <property type="entry name" value="ATP_synth_B-like_membr_sf"/>
</dbReference>
<dbReference type="InterPro" id="IPR005864">
    <property type="entry name" value="ATP_synth_F0_bsu_bac"/>
</dbReference>